<dbReference type="RefSeq" id="XP_019893640.2">
    <property type="nucleotide sequence ID" value="XM_020038081.2"/>
</dbReference>
<gene>
    <name evidence="4" type="primary">LOC101891772</name>
</gene>
<dbReference type="VEuPathDB" id="VectorBase:MDOMA2_001940"/>
<dbReference type="Proteomes" id="UP001652621">
    <property type="component" value="Unplaced"/>
</dbReference>
<protein>
    <submittedName>
        <fullName evidence="4">Uncharacterized protein DDB_G0271670 isoform X1</fullName>
    </submittedName>
</protein>
<evidence type="ECO:0000313" key="3">
    <source>
        <dbReference type="Proteomes" id="UP001652621"/>
    </source>
</evidence>
<feature type="coiled-coil region" evidence="1">
    <location>
        <begin position="355"/>
        <end position="392"/>
    </location>
</feature>
<dbReference type="GeneID" id="101891772"/>
<feature type="coiled-coil region" evidence="1">
    <location>
        <begin position="73"/>
        <end position="114"/>
    </location>
</feature>
<feature type="compositionally biased region" description="Low complexity" evidence="2">
    <location>
        <begin position="306"/>
        <end position="343"/>
    </location>
</feature>
<keyword evidence="1" id="KW-0175">Coiled coil</keyword>
<dbReference type="AlphaFoldDB" id="A0A9J7DGW2"/>
<name>A0A9J7DGW2_MUSDO</name>
<feature type="compositionally biased region" description="Low complexity" evidence="2">
    <location>
        <begin position="263"/>
        <end position="298"/>
    </location>
</feature>
<dbReference type="KEGG" id="mde:101891772"/>
<reference evidence="4" key="1">
    <citation type="submission" date="2025-08" db="UniProtKB">
        <authorList>
            <consortium name="RefSeq"/>
        </authorList>
    </citation>
    <scope>IDENTIFICATION</scope>
    <source>
        <strain evidence="4">Aabys</strain>
        <tissue evidence="4">Whole body</tissue>
    </source>
</reference>
<dbReference type="OrthoDB" id="8036838at2759"/>
<sequence>MRILLWAMGGGQGKLPAALTVVVCLVIVVHTTILCKQTIPHQHPSIMVNEINKPSSVTDGPPALDNAQLGQRLASSSQALVEMQTEHQQLMQEMEQLRVRAEQLQSVREVQEEQHEIETHRVCERSVEQVSRSVAAEEVMHIRCTTTEEVIVEEVDEDENPEEAEYIRAKLAEIAKLKAQFNRVQNMISTTDMIEKHIGEQSSVAEIKQAAEAIRSATASSSMVKQASQEVVQQQQVSQTSSSSMIKQASQEIVQQQQISESIQSSSTSSVTQQASRQIVQKQESSETIQSSSSTSVTKEARHGVMQQQTAVSSSSSAIMESSVEQSISSSSSTTSGAITAGGSDEKQQLLESMIDMFQDLNSDLKTQAESLREERERIKALKEHIIASKKEQPQ</sequence>
<feature type="region of interest" description="Disordered" evidence="2">
    <location>
        <begin position="263"/>
        <end position="347"/>
    </location>
</feature>
<evidence type="ECO:0000256" key="2">
    <source>
        <dbReference type="SAM" id="MobiDB-lite"/>
    </source>
</evidence>
<organism evidence="3 4">
    <name type="scientific">Musca domestica</name>
    <name type="common">House fly</name>
    <dbReference type="NCBI Taxonomy" id="7370"/>
    <lineage>
        <taxon>Eukaryota</taxon>
        <taxon>Metazoa</taxon>
        <taxon>Ecdysozoa</taxon>
        <taxon>Arthropoda</taxon>
        <taxon>Hexapoda</taxon>
        <taxon>Insecta</taxon>
        <taxon>Pterygota</taxon>
        <taxon>Neoptera</taxon>
        <taxon>Endopterygota</taxon>
        <taxon>Diptera</taxon>
        <taxon>Brachycera</taxon>
        <taxon>Muscomorpha</taxon>
        <taxon>Muscoidea</taxon>
        <taxon>Muscidae</taxon>
        <taxon>Musca</taxon>
    </lineage>
</organism>
<keyword evidence="3" id="KW-1185">Reference proteome</keyword>
<proteinExistence type="predicted"/>
<evidence type="ECO:0000313" key="4">
    <source>
        <dbReference type="RefSeq" id="XP_019893640.2"/>
    </source>
</evidence>
<evidence type="ECO:0000256" key="1">
    <source>
        <dbReference type="SAM" id="Coils"/>
    </source>
</evidence>
<accession>A0A9J7DGW2</accession>